<dbReference type="OrthoDB" id="2634701at2"/>
<accession>A0A0F7CJF8</accession>
<dbReference type="AlphaFoldDB" id="A0A0F7CJF8"/>
<evidence type="ECO:0000313" key="2">
    <source>
        <dbReference type="Proteomes" id="UP000034189"/>
    </source>
</evidence>
<reference evidence="1 2" key="2">
    <citation type="journal article" date="2016" name="Genome Announc.">
        <title>Genome Sequence of a Gram-Positive Diazotroph, Paenibacillus durus Type Strain ATCC 35681.</title>
        <authorList>
            <person name="Halim M.A."/>
            <person name="Rahman A.Y."/>
            <person name="Sim K.S."/>
            <person name="Yam H.C."/>
            <person name="Rahim A.A."/>
            <person name="Ghazali A.H."/>
            <person name="Najimudin N."/>
        </authorList>
    </citation>
    <scope>NUCLEOTIDE SEQUENCE [LARGE SCALE GENOMIC DNA]</scope>
    <source>
        <strain evidence="1 2">ATCC 35681</strain>
    </source>
</reference>
<sequence length="95" mass="11159">MSVNIEEEARFTAKNAKHNLKLIKRQADLMDPEKLDRIIKWLEMMIMLHKADLKAAKRQNKNARRLGRTRLSGRLKQLITPILPFKRQKRKEGAA</sequence>
<dbReference type="Proteomes" id="UP000034189">
    <property type="component" value="Chromosome"/>
</dbReference>
<protein>
    <submittedName>
        <fullName evidence="1">Uncharacterized protein</fullName>
    </submittedName>
</protein>
<evidence type="ECO:0000313" key="1">
    <source>
        <dbReference type="EMBL" id="AKG36136.1"/>
    </source>
</evidence>
<dbReference type="PATRIC" id="fig|1333534.5.peg.3856"/>
<dbReference type="EMBL" id="CP011114">
    <property type="protein sequence ID" value="AKG36136.1"/>
    <property type="molecule type" value="Genomic_DNA"/>
</dbReference>
<dbReference type="HOGENOM" id="CLU_184463_0_0_9"/>
<proteinExistence type="predicted"/>
<dbReference type="RefSeq" id="WP_025698420.1">
    <property type="nucleotide sequence ID" value="NZ_ASQQ01000601.1"/>
</dbReference>
<organism evidence="1 2">
    <name type="scientific">Paenibacillus durus ATCC 35681</name>
    <dbReference type="NCBI Taxonomy" id="1333534"/>
    <lineage>
        <taxon>Bacteria</taxon>
        <taxon>Bacillati</taxon>
        <taxon>Bacillota</taxon>
        <taxon>Bacilli</taxon>
        <taxon>Bacillales</taxon>
        <taxon>Paenibacillaceae</taxon>
        <taxon>Paenibacillus</taxon>
    </lineage>
</organism>
<reference evidence="1 2" key="1">
    <citation type="submission" date="2015-03" db="EMBL/GenBank/DDBJ databases">
        <authorList>
            <person name="Abdul Halim M."/>
        </authorList>
    </citation>
    <scope>NUCLEOTIDE SEQUENCE [LARGE SCALE GENOMIC DNA]</scope>
    <source>
        <strain evidence="1 2">ATCC 35681</strain>
    </source>
</reference>
<name>A0A0F7CJF8_PAEDU</name>
<gene>
    <name evidence="1" type="ORF">VK70_17510</name>
</gene>